<dbReference type="InterPro" id="IPR002885">
    <property type="entry name" value="PPR_rpt"/>
</dbReference>
<proteinExistence type="predicted"/>
<dbReference type="InterPro" id="IPR011990">
    <property type="entry name" value="TPR-like_helical_dom_sf"/>
</dbReference>
<sequence length="665" mass="76182">MVAIHRSHGHLSRLRSFSTSPLRNKLTIPLHVKTNANIDPDLRANQFQLNRIQTPKIAWNYFDHLRTCTGLRVSRNIASTLVLMMAKHKKVDSCAEMLYYFEKQDVALKPIALLTAFSAFCEAKQFNMALCMFETLYRGTIVLEPWVFGWAMDAAMMLNQYEVVASIFQRLLRVGREEEEKERGDEEEGEMFQVTRNLETSTGKYGVSEMLKVAHKRGVPMSEFTLRALVSFADKAYMSKLALDAISMMQDGGMTLSSELYNNVLKVCGKNERWSDVLDVFEIVPEDMYVALSGSALGSVVMALSKSGDEELIEIGLDLFNDHPSKWVGYACNAAMEALLQTRQFDKIITLANDMKSHRLRWTPFTYRMVVIALIRNESIDKAREVLQSNAKRMQNNSAACYGELIYHYVQTRGDTIEALHLCEEMLQNNWHIEFSDWCTALDLTHEIPHHSASWRVRKQLWLRAESFGQEIPYNLLVLERKSTENQVIPASDTQTTEGASPIPVNVSFGLEVFNDYRSTSGSGLTNVIATKLLETMANHNRIDECLEMLSFFKEQKIFLKPTARMAAFRAFCIAKEDGLALKMFESMLSDDLAFQKRNFSTILIAAMECERHEVVINIIDRVRKQGKSISDKDFEKIKECFEHDDKWRLTIDLLSTLRRNRFDA</sequence>
<name>A0ABN8D9X4_9STRA</name>
<dbReference type="Pfam" id="PF01535">
    <property type="entry name" value="PPR"/>
    <property type="match status" value="1"/>
</dbReference>
<evidence type="ECO:0008006" key="3">
    <source>
        <dbReference type="Google" id="ProtNLM"/>
    </source>
</evidence>
<evidence type="ECO:0000313" key="2">
    <source>
        <dbReference type="Proteomes" id="UP001158986"/>
    </source>
</evidence>
<dbReference type="Proteomes" id="UP001158986">
    <property type="component" value="Unassembled WGS sequence"/>
</dbReference>
<comment type="caution">
    <text evidence="1">The sequence shown here is derived from an EMBL/GenBank/DDBJ whole genome shotgun (WGS) entry which is preliminary data.</text>
</comment>
<reference evidence="1 2" key="1">
    <citation type="submission" date="2021-11" db="EMBL/GenBank/DDBJ databases">
        <authorList>
            <person name="Islam A."/>
            <person name="Islam S."/>
            <person name="Flora M.S."/>
            <person name="Rahman M."/>
            <person name="Ziaur R.M."/>
            <person name="Epstein J.H."/>
            <person name="Hassan M."/>
            <person name="Klassen M."/>
            <person name="Woodard K."/>
            <person name="Webb A."/>
            <person name="Webby R.J."/>
            <person name="El Zowalaty M.E."/>
        </authorList>
    </citation>
    <scope>NUCLEOTIDE SEQUENCE [LARGE SCALE GENOMIC DNA]</scope>
    <source>
        <strain evidence="1">Pbs1</strain>
    </source>
</reference>
<accession>A0ABN8D9X4</accession>
<organism evidence="1 2">
    <name type="scientific">Peronospora belbahrii</name>
    <dbReference type="NCBI Taxonomy" id="622444"/>
    <lineage>
        <taxon>Eukaryota</taxon>
        <taxon>Sar</taxon>
        <taxon>Stramenopiles</taxon>
        <taxon>Oomycota</taxon>
        <taxon>Peronosporomycetes</taxon>
        <taxon>Peronosporales</taxon>
        <taxon>Peronosporaceae</taxon>
        <taxon>Peronospora</taxon>
    </lineage>
</organism>
<dbReference type="EMBL" id="CAKLCB010000384">
    <property type="protein sequence ID" value="CAH0521815.1"/>
    <property type="molecule type" value="Genomic_DNA"/>
</dbReference>
<dbReference type="Gene3D" id="1.25.40.10">
    <property type="entry name" value="Tetratricopeptide repeat domain"/>
    <property type="match status" value="3"/>
</dbReference>
<evidence type="ECO:0000313" key="1">
    <source>
        <dbReference type="EMBL" id="CAH0521815.1"/>
    </source>
</evidence>
<gene>
    <name evidence="1" type="ORF">PBS001_LOCUS8256</name>
</gene>
<dbReference type="PANTHER" id="PTHR47930:SF2">
    <property type="entry name" value="PENTATRICOPEPTIDE REPEAT PROTEIN (AFU_ORTHOLOGUE AFUA_8G04250)"/>
    <property type="match status" value="1"/>
</dbReference>
<dbReference type="PANTHER" id="PTHR47930">
    <property type="entry name" value="YALI0C12947P"/>
    <property type="match status" value="1"/>
</dbReference>
<protein>
    <recommendedName>
        <fullName evidence="3">Pentacotripeptide-repeat region of PRORP domain-containing protein</fullName>
    </recommendedName>
</protein>
<keyword evidence="2" id="KW-1185">Reference proteome</keyword>